<proteinExistence type="predicted"/>
<protein>
    <recommendedName>
        <fullName evidence="5">Secretin/TonB short N-terminal domain-containing protein</fullName>
    </recommendedName>
</protein>
<dbReference type="InterPro" id="IPR011662">
    <property type="entry name" value="Secretin/TonB_short_N"/>
</dbReference>
<feature type="non-terminal residue" evidence="6">
    <location>
        <position position="150"/>
    </location>
</feature>
<keyword evidence="2" id="KW-0472">Membrane</keyword>
<feature type="domain" description="Secretin/TonB short N-terminal" evidence="5">
    <location>
        <begin position="47"/>
        <end position="98"/>
    </location>
</feature>
<evidence type="ECO:0000256" key="1">
    <source>
        <dbReference type="ARBA" id="ARBA00022448"/>
    </source>
</evidence>
<dbReference type="GO" id="GO:0019867">
    <property type="term" value="C:outer membrane"/>
    <property type="evidence" value="ECO:0007669"/>
    <property type="project" value="InterPro"/>
</dbReference>
<gene>
    <name evidence="6" type="ORF">NS258_18165</name>
</gene>
<evidence type="ECO:0000256" key="4">
    <source>
        <dbReference type="SAM" id="SignalP"/>
    </source>
</evidence>
<sequence length="150" mass="15544">MRLAGGGIVGIALFAGAPALAAERVPVDLPAGTVGTQVMALGRALRANITVPDAGLWSRPVPALRGRLSVEQALAAIARGSGARVEVLGPGAWRLTPRLRTPARHVVRRSPKPLPPEVSSDDVVVTASKRDTTRDHFAGQVVQVAGADLE</sequence>
<dbReference type="Proteomes" id="UP000074410">
    <property type="component" value="Unassembled WGS sequence"/>
</dbReference>
<comment type="caution">
    <text evidence="6">The sequence shown here is derived from an EMBL/GenBank/DDBJ whole genome shotgun (WGS) entry which is preliminary data.</text>
</comment>
<organism evidence="6 7">
    <name type="scientific">Sphingomonas sanguinis</name>
    <dbReference type="NCBI Taxonomy" id="33051"/>
    <lineage>
        <taxon>Bacteria</taxon>
        <taxon>Pseudomonadati</taxon>
        <taxon>Pseudomonadota</taxon>
        <taxon>Alphaproteobacteria</taxon>
        <taxon>Sphingomonadales</taxon>
        <taxon>Sphingomonadaceae</taxon>
        <taxon>Sphingomonas</taxon>
    </lineage>
</organism>
<dbReference type="Gene3D" id="3.55.50.30">
    <property type="match status" value="1"/>
</dbReference>
<evidence type="ECO:0000259" key="5">
    <source>
        <dbReference type="SMART" id="SM00965"/>
    </source>
</evidence>
<dbReference type="EMBL" id="LDTC01000286">
    <property type="protein sequence ID" value="KTW04058.1"/>
    <property type="molecule type" value="Genomic_DNA"/>
</dbReference>
<dbReference type="AlphaFoldDB" id="A0A147J3R9"/>
<keyword evidence="1" id="KW-0813">Transport</keyword>
<keyword evidence="3" id="KW-0998">Cell outer membrane</keyword>
<evidence type="ECO:0000313" key="6">
    <source>
        <dbReference type="EMBL" id="KTW04058.1"/>
    </source>
</evidence>
<keyword evidence="4" id="KW-0732">Signal</keyword>
<accession>A0A147J3R9</accession>
<feature type="signal peptide" evidence="4">
    <location>
        <begin position="1"/>
        <end position="21"/>
    </location>
</feature>
<evidence type="ECO:0000313" key="7">
    <source>
        <dbReference type="Proteomes" id="UP000074410"/>
    </source>
</evidence>
<feature type="chain" id="PRO_5007549333" description="Secretin/TonB short N-terminal domain-containing protein" evidence="4">
    <location>
        <begin position="22"/>
        <end position="150"/>
    </location>
</feature>
<dbReference type="RefSeq" id="WP_206543640.1">
    <property type="nucleotide sequence ID" value="NZ_LDTC01000286.1"/>
</dbReference>
<reference evidence="6 7" key="1">
    <citation type="journal article" date="2016" name="Front. Microbiol.">
        <title>Genomic Resource of Rice Seed Associated Bacteria.</title>
        <authorList>
            <person name="Midha S."/>
            <person name="Bansal K."/>
            <person name="Sharma S."/>
            <person name="Kumar N."/>
            <person name="Patil P.P."/>
            <person name="Chaudhry V."/>
            <person name="Patil P.B."/>
        </authorList>
    </citation>
    <scope>NUCLEOTIDE SEQUENCE [LARGE SCALE GENOMIC DNA]</scope>
    <source>
        <strain evidence="6 7">NS258</strain>
    </source>
</reference>
<evidence type="ECO:0000256" key="3">
    <source>
        <dbReference type="ARBA" id="ARBA00023237"/>
    </source>
</evidence>
<name>A0A147J3R9_9SPHN</name>
<evidence type="ECO:0000256" key="2">
    <source>
        <dbReference type="ARBA" id="ARBA00023136"/>
    </source>
</evidence>
<dbReference type="SMART" id="SM00965">
    <property type="entry name" value="STN"/>
    <property type="match status" value="1"/>
</dbReference>